<feature type="domain" description="Cadherin" evidence="24">
    <location>
        <begin position="245"/>
        <end position="353"/>
    </location>
</feature>
<evidence type="ECO:0000256" key="1">
    <source>
        <dbReference type="ARBA" id="ARBA00004251"/>
    </source>
</evidence>
<dbReference type="FunFam" id="2.60.40.60:FF:000003">
    <property type="entry name" value="Protocadherin alpha 2"/>
    <property type="match status" value="1"/>
</dbReference>
<dbReference type="FunFam" id="2.60.40.60:FF:000007">
    <property type="entry name" value="Protocadherin alpha 2"/>
    <property type="match status" value="1"/>
</dbReference>
<dbReference type="AlphaFoldDB" id="A0A6P7Y0D6"/>
<dbReference type="OrthoDB" id="6252479at2759"/>
<evidence type="ECO:0000256" key="9">
    <source>
        <dbReference type="ARBA" id="ARBA00022889"/>
    </source>
</evidence>
<keyword evidence="5 23" id="KW-0812">Transmembrane</keyword>
<organism evidence="25 26">
    <name type="scientific">Microcaecilia unicolor</name>
    <dbReference type="NCBI Taxonomy" id="1415580"/>
    <lineage>
        <taxon>Eukaryota</taxon>
        <taxon>Metazoa</taxon>
        <taxon>Chordata</taxon>
        <taxon>Craniata</taxon>
        <taxon>Vertebrata</taxon>
        <taxon>Euteleostomi</taxon>
        <taxon>Amphibia</taxon>
        <taxon>Gymnophiona</taxon>
        <taxon>Siphonopidae</taxon>
        <taxon>Microcaecilia</taxon>
    </lineage>
</organism>
<evidence type="ECO:0000256" key="7">
    <source>
        <dbReference type="ARBA" id="ARBA00022737"/>
    </source>
</evidence>
<comment type="subcellular location">
    <subcellularLocation>
        <location evidence="1">Cell membrane</location>
        <topology evidence="1">Single-pass type I membrane protein</topology>
    </subcellularLocation>
    <subcellularLocation>
        <location evidence="2">Cell projection</location>
        <location evidence="2">Dendrite</location>
    </subcellularLocation>
    <subcellularLocation>
        <location evidence="16">Postsynaptic cell membrane</location>
    </subcellularLocation>
    <subcellularLocation>
        <location evidence="17">Presynaptic cell membrane</location>
    </subcellularLocation>
</comment>
<dbReference type="PROSITE" id="PS00232">
    <property type="entry name" value="CADHERIN_1"/>
    <property type="match status" value="3"/>
</dbReference>
<evidence type="ECO:0000256" key="8">
    <source>
        <dbReference type="ARBA" id="ARBA00022837"/>
    </source>
</evidence>
<evidence type="ECO:0000256" key="10">
    <source>
        <dbReference type="ARBA" id="ARBA00022989"/>
    </source>
</evidence>
<evidence type="ECO:0000256" key="17">
    <source>
        <dbReference type="ARBA" id="ARBA00034111"/>
    </source>
</evidence>
<dbReference type="Proteomes" id="UP000515156">
    <property type="component" value="Chromosome 4"/>
</dbReference>
<dbReference type="RefSeq" id="XP_030058273.1">
    <property type="nucleotide sequence ID" value="XM_030202413.1"/>
</dbReference>
<dbReference type="SUPFAM" id="SSF49313">
    <property type="entry name" value="Cadherin-like"/>
    <property type="match status" value="6"/>
</dbReference>
<feature type="domain" description="Cadherin" evidence="24">
    <location>
        <begin position="688"/>
        <end position="791"/>
    </location>
</feature>
<feature type="region of interest" description="Disordered" evidence="22">
    <location>
        <begin position="887"/>
        <end position="942"/>
    </location>
</feature>
<dbReference type="GO" id="GO:0042734">
    <property type="term" value="C:presynaptic membrane"/>
    <property type="evidence" value="ECO:0007669"/>
    <property type="project" value="UniProtKB-SubCell"/>
</dbReference>
<dbReference type="CTD" id="5100"/>
<dbReference type="Pfam" id="PF08266">
    <property type="entry name" value="Cadherin_2"/>
    <property type="match status" value="1"/>
</dbReference>
<evidence type="ECO:0000259" key="24">
    <source>
        <dbReference type="PROSITE" id="PS50268"/>
    </source>
</evidence>
<keyword evidence="25" id="KW-1185">Reference proteome</keyword>
<keyword evidence="15" id="KW-0966">Cell projection</keyword>
<evidence type="ECO:0000256" key="12">
    <source>
        <dbReference type="ARBA" id="ARBA00023136"/>
    </source>
</evidence>
<evidence type="ECO:0000256" key="15">
    <source>
        <dbReference type="ARBA" id="ARBA00023273"/>
    </source>
</evidence>
<keyword evidence="7" id="KW-0677">Repeat</keyword>
<feature type="domain" description="Cadherin" evidence="24">
    <location>
        <begin position="476"/>
        <end position="572"/>
    </location>
</feature>
<dbReference type="GO" id="GO:0030425">
    <property type="term" value="C:dendrite"/>
    <property type="evidence" value="ECO:0007669"/>
    <property type="project" value="UniProtKB-SubCell"/>
</dbReference>
<dbReference type="PANTHER" id="PTHR24028">
    <property type="entry name" value="CADHERIN-87A"/>
    <property type="match status" value="1"/>
</dbReference>
<evidence type="ECO:0000256" key="6">
    <source>
        <dbReference type="ARBA" id="ARBA00022729"/>
    </source>
</evidence>
<dbReference type="GO" id="GO:0045211">
    <property type="term" value="C:postsynaptic membrane"/>
    <property type="evidence" value="ECO:0007669"/>
    <property type="project" value="UniProtKB-SubCell"/>
</dbReference>
<feature type="compositionally biased region" description="Basic and acidic residues" evidence="22">
    <location>
        <begin position="962"/>
        <end position="975"/>
    </location>
</feature>
<protein>
    <recommendedName>
        <fullName evidence="20">Protocadherin-8</fullName>
    </recommendedName>
</protein>
<dbReference type="InterPro" id="IPR002126">
    <property type="entry name" value="Cadherin-like_dom"/>
</dbReference>
<evidence type="ECO:0000256" key="3">
    <source>
        <dbReference type="ARBA" id="ARBA00022475"/>
    </source>
</evidence>
<feature type="domain" description="Cadherin" evidence="24">
    <location>
        <begin position="354"/>
        <end position="461"/>
    </location>
</feature>
<dbReference type="GeneID" id="115469619"/>
<feature type="domain" description="Cadherin" evidence="24">
    <location>
        <begin position="573"/>
        <end position="682"/>
    </location>
</feature>
<evidence type="ECO:0000256" key="5">
    <source>
        <dbReference type="ARBA" id="ARBA00022692"/>
    </source>
</evidence>
<evidence type="ECO:0000256" key="11">
    <source>
        <dbReference type="ARBA" id="ARBA00023018"/>
    </source>
</evidence>
<comment type="subunit">
    <text evidence="19">The N-terminal extracellular domain forms homophilic interactions; these interactions activate p38 MAPK via TAOK2 and trigger endocytosis. Interacts with CDH2; this interaction may lead to CDH2 cointernalization. Interacts with CDH11. Interacts with TAOK2.</text>
</comment>
<evidence type="ECO:0000256" key="19">
    <source>
        <dbReference type="ARBA" id="ARBA00064553"/>
    </source>
</evidence>
<dbReference type="InParanoid" id="A0A6P7Y0D6"/>
<dbReference type="GO" id="GO:0005509">
    <property type="term" value="F:calcium ion binding"/>
    <property type="evidence" value="ECO:0007669"/>
    <property type="project" value="UniProtKB-UniRule"/>
</dbReference>
<proteinExistence type="predicted"/>
<evidence type="ECO:0000256" key="4">
    <source>
        <dbReference type="ARBA" id="ARBA00022553"/>
    </source>
</evidence>
<dbReference type="FunCoup" id="A0A6P7Y0D6">
    <property type="interactions" value="811"/>
</dbReference>
<dbReference type="InterPro" id="IPR015919">
    <property type="entry name" value="Cadherin-like_sf"/>
</dbReference>
<feature type="region of interest" description="Disordered" evidence="22">
    <location>
        <begin position="1114"/>
        <end position="1135"/>
    </location>
</feature>
<keyword evidence="10 23" id="KW-1133">Transmembrane helix</keyword>
<evidence type="ECO:0000256" key="14">
    <source>
        <dbReference type="ARBA" id="ARBA00023257"/>
    </source>
</evidence>
<feature type="transmembrane region" description="Helical" evidence="23">
    <location>
        <begin position="811"/>
        <end position="832"/>
    </location>
</feature>
<keyword evidence="12 23" id="KW-0472">Membrane</keyword>
<evidence type="ECO:0000256" key="20">
    <source>
        <dbReference type="ARBA" id="ARBA00067805"/>
    </source>
</evidence>
<keyword evidence="11" id="KW-0770">Synapse</keyword>
<dbReference type="FunFam" id="2.60.40.60:FF:000002">
    <property type="entry name" value="Protocadherin alpha 2"/>
    <property type="match status" value="1"/>
</dbReference>
<evidence type="ECO:0000256" key="22">
    <source>
        <dbReference type="SAM" id="MobiDB-lite"/>
    </source>
</evidence>
<dbReference type="FunFam" id="2.60.40.60:FF:000120">
    <property type="entry name" value="Protocadherin 8"/>
    <property type="match status" value="1"/>
</dbReference>
<evidence type="ECO:0000256" key="21">
    <source>
        <dbReference type="PROSITE-ProRule" id="PRU00043"/>
    </source>
</evidence>
<sequence>MLLKEYEVMFGNPGIDDVTEHVKTPNPFWETAKVMRREESIAYVSKCSVTNIGNIYEAVKLPKKQNVHFFLQIGDVVHQVNKWIGMETRRQSMAAKPRIYFQGPQSRTSNVVYRQQMFSIDSRIDKMLLLLLAAFNVLCKTIRYRLYEEDEPGTVIGTLTEEAHMNVPAEGSFRLMKQLNSSLLRVRESDGQLSVGERIDREQICRQSLHCVLAFDVVTFSKDQFKLLHVEVEVRDINDNSPHFPRAEIPLEVSENAALGTRIPLEIAMDEDVGSNSIQSFQISVNSHFSLEVQTRADGAKYADLVLMKELDRETQASYTLEVVAKDGGSPARSGSAVVTVRVLDFNDNSPMFDQNSYTVDLMEDAPLGFLLLDLHALDPDEGVNGDIIYGLSPQVSPEVRQVFQIDPKSGRLTLTGPVDFEVKETYELDVQAQDLGASPLTATCKVIVHLTDVNDNTPTISITPLTSISAGVAYITEAAAADSFVALISTSDSDSGPSGQVRCTLHGHEHFKLQQAYEDSYMIVTSTALDREKIPEYNLTVVAEDLGSPAFKTIRHYTIRVSDENDNAPFFTRAVYEVSVLENNAPGAYITTVVARDPDLGHNGKVIYRLLEAEVMGAPVSTYVSIDPATGAIYALRTFNYEIIKQLDLRIQANDGGTPQLSSSAVIKVKIVDQNDNAPVITHPVLSNGSAEVGVPTKASPGYLVTQLKARDLDEGVNSELTFSFLQQQQDLPFTINKASGEIFLAADLSNELGQTVKVLVSVTDGGRPPLCTTATITFVVTATAAPPISREVIKPSSREEKPLQWDTPLIVIVVLAGSCTLLLTAIITIATTCNKRRKDTEGKKDCLSVHHQRDLTHLEKGRQEDDGNLFSSPKGKVFDVRAFPSKAPTTGSELPATSDEVSSADENREMTPALYESQKRPRGAVHSEPYAPSPGYGKESAPAVTVWKRNSFNAISAREAEKFSGKDSGKGDSDFNDSDSDISGEALKKDIISHMQTGLWACTTECKILGHSDRCWSPSCGRPSNCDSSSIHPGQVSVSSFCKSTSLPRDPLRRDNYYQTVQAYAHIPKTVGLQSVYEKVLPRDYESRAVTLLSPSRPGRLPDLQEITVPRYKPAGSARYLSPQVGTSDNEEL</sequence>
<evidence type="ECO:0000256" key="13">
    <source>
        <dbReference type="ARBA" id="ARBA00023180"/>
    </source>
</evidence>
<keyword evidence="4" id="KW-0597">Phosphoprotein</keyword>
<evidence type="ECO:0000256" key="16">
    <source>
        <dbReference type="ARBA" id="ARBA00034100"/>
    </source>
</evidence>
<dbReference type="Gene3D" id="2.60.40.60">
    <property type="entry name" value="Cadherins"/>
    <property type="match status" value="6"/>
</dbReference>
<reference evidence="26" key="1">
    <citation type="submission" date="2025-08" db="UniProtKB">
        <authorList>
            <consortium name="RefSeq"/>
        </authorList>
    </citation>
    <scope>IDENTIFICATION</scope>
</reference>
<evidence type="ECO:0000256" key="2">
    <source>
        <dbReference type="ARBA" id="ARBA00004279"/>
    </source>
</evidence>
<feature type="compositionally biased region" description="Polar residues" evidence="22">
    <location>
        <begin position="1126"/>
        <end position="1135"/>
    </location>
</feature>
<comment type="function">
    <text evidence="18">Calcium-dependent cell-adhesion protein. May play a role in activity-induced synaptic reorganization underlying long term memory. Could be involved in CDH2 internalization through TAOK2/p38 MAPK pathway. In hippocampal neurons, may play a role in the down-regulation of dendritic spines, maybe through its action on CDH2 endocytosis.</text>
</comment>
<dbReference type="InterPro" id="IPR020894">
    <property type="entry name" value="Cadherin_CS"/>
</dbReference>
<dbReference type="CDD" id="cd11304">
    <property type="entry name" value="Cadherin_repeat"/>
    <property type="match status" value="6"/>
</dbReference>
<dbReference type="InterPro" id="IPR013164">
    <property type="entry name" value="Cadherin_N"/>
</dbReference>
<dbReference type="KEGG" id="muo:115469619"/>
<evidence type="ECO:0000256" key="23">
    <source>
        <dbReference type="SAM" id="Phobius"/>
    </source>
</evidence>
<dbReference type="FunFam" id="2.60.40.60:FF:000117">
    <property type="entry name" value="protocadherin-8 isoform X1"/>
    <property type="match status" value="1"/>
</dbReference>
<name>A0A6P7Y0D6_9AMPH</name>
<dbReference type="PRINTS" id="PR00205">
    <property type="entry name" value="CADHERIN"/>
</dbReference>
<evidence type="ECO:0000256" key="18">
    <source>
        <dbReference type="ARBA" id="ARBA00056898"/>
    </source>
</evidence>
<accession>A0A6P7Y0D6</accession>
<keyword evidence="8 21" id="KW-0106">Calcium</keyword>
<dbReference type="PANTHER" id="PTHR24028:SF46">
    <property type="entry name" value="PROTOCADHERIN-8"/>
    <property type="match status" value="1"/>
</dbReference>
<keyword evidence="6" id="KW-0732">Signal</keyword>
<feature type="region of interest" description="Disordered" evidence="22">
    <location>
        <begin position="962"/>
        <end position="983"/>
    </location>
</feature>
<dbReference type="PROSITE" id="PS50268">
    <property type="entry name" value="CADHERIN_2"/>
    <property type="match status" value="6"/>
</dbReference>
<dbReference type="FunFam" id="2.60.40.60:FF:000001">
    <property type="entry name" value="Protocadherin alpha 2"/>
    <property type="match status" value="1"/>
</dbReference>
<dbReference type="SMART" id="SM00112">
    <property type="entry name" value="CA"/>
    <property type="match status" value="6"/>
</dbReference>
<dbReference type="Pfam" id="PF00028">
    <property type="entry name" value="Cadherin"/>
    <property type="match status" value="5"/>
</dbReference>
<keyword evidence="3" id="KW-1003">Cell membrane</keyword>
<keyword evidence="14" id="KW-0628">Postsynaptic cell membrane</keyword>
<feature type="domain" description="Cadherin" evidence="24">
    <location>
        <begin position="142"/>
        <end position="244"/>
    </location>
</feature>
<dbReference type="GO" id="GO:0007156">
    <property type="term" value="P:homophilic cell adhesion via plasma membrane adhesion molecules"/>
    <property type="evidence" value="ECO:0007669"/>
    <property type="project" value="InterPro"/>
</dbReference>
<keyword evidence="13" id="KW-0325">Glycoprotein</keyword>
<evidence type="ECO:0000313" key="26">
    <source>
        <dbReference type="RefSeq" id="XP_030058273.1"/>
    </source>
</evidence>
<keyword evidence="9" id="KW-0130">Cell adhesion</keyword>
<evidence type="ECO:0000313" key="25">
    <source>
        <dbReference type="Proteomes" id="UP000515156"/>
    </source>
</evidence>
<dbReference type="InterPro" id="IPR050174">
    <property type="entry name" value="Protocadherin/Cadherin-CA"/>
</dbReference>
<gene>
    <name evidence="26" type="primary">PCDH8</name>
</gene>